<accession>A0ABR9E893</accession>
<organism evidence="1 2">
    <name type="scientific">Pseudoalteromonas aurantia 208</name>
    <dbReference type="NCBI Taxonomy" id="1314867"/>
    <lineage>
        <taxon>Bacteria</taxon>
        <taxon>Pseudomonadati</taxon>
        <taxon>Pseudomonadota</taxon>
        <taxon>Gammaproteobacteria</taxon>
        <taxon>Alteromonadales</taxon>
        <taxon>Pseudoalteromonadaceae</taxon>
        <taxon>Pseudoalteromonas</taxon>
    </lineage>
</organism>
<sequence length="46" mass="5584">MYSYNAPLWGVFFYLKNDRMPPLLSMMRQEQAIRSPKHKVVRIPSW</sequence>
<reference evidence="1 2" key="1">
    <citation type="submission" date="2015-03" db="EMBL/GenBank/DDBJ databases">
        <title>Genome sequence of Pseudoalteromonas aurantia.</title>
        <authorList>
            <person name="Xie B.-B."/>
            <person name="Rong J.-C."/>
            <person name="Qin Q.-L."/>
            <person name="Zhang Y.-Z."/>
        </authorList>
    </citation>
    <scope>NUCLEOTIDE SEQUENCE [LARGE SCALE GENOMIC DNA]</scope>
    <source>
        <strain evidence="1 2">208</strain>
    </source>
</reference>
<evidence type="ECO:0000313" key="2">
    <source>
        <dbReference type="Proteomes" id="UP000615755"/>
    </source>
</evidence>
<dbReference type="EMBL" id="AQGV01000012">
    <property type="protein sequence ID" value="MBE0367211.1"/>
    <property type="molecule type" value="Genomic_DNA"/>
</dbReference>
<keyword evidence="2" id="KW-1185">Reference proteome</keyword>
<evidence type="ECO:0000313" key="1">
    <source>
        <dbReference type="EMBL" id="MBE0367211.1"/>
    </source>
</evidence>
<comment type="caution">
    <text evidence="1">The sequence shown here is derived from an EMBL/GenBank/DDBJ whole genome shotgun (WGS) entry which is preliminary data.</text>
</comment>
<protein>
    <submittedName>
        <fullName evidence="1">Uncharacterized protein</fullName>
    </submittedName>
</protein>
<name>A0ABR9E893_9GAMM</name>
<dbReference type="Proteomes" id="UP000615755">
    <property type="component" value="Unassembled WGS sequence"/>
</dbReference>
<gene>
    <name evidence="1" type="ORF">PAUR_a0533</name>
</gene>
<proteinExistence type="predicted"/>